<sequence length="113" mass="12926">MSSTARPQPSPYLAIISMNLGNLSQKHGMEFMVSVPERPKEVEFNPHNESIGFRLECSKDFVRRNDYAKSRASLEREEFKVATIVIATKRLHSGGAWLLSFKVLMIKSWLTVR</sequence>
<evidence type="ECO:0000313" key="2">
    <source>
        <dbReference type="Proteomes" id="UP001148299"/>
    </source>
</evidence>
<name>A0A9W9V1E8_PENBR</name>
<evidence type="ECO:0000313" key="1">
    <source>
        <dbReference type="EMBL" id="KAJ5362651.1"/>
    </source>
</evidence>
<reference evidence="1" key="2">
    <citation type="journal article" date="2023" name="IMA Fungus">
        <title>Comparative genomic study of the Penicillium genus elucidates a diverse pangenome and 15 lateral gene transfer events.</title>
        <authorList>
            <person name="Petersen C."/>
            <person name="Sorensen T."/>
            <person name="Nielsen M.R."/>
            <person name="Sondergaard T.E."/>
            <person name="Sorensen J.L."/>
            <person name="Fitzpatrick D.A."/>
            <person name="Frisvad J.C."/>
            <person name="Nielsen K.L."/>
        </authorList>
    </citation>
    <scope>NUCLEOTIDE SEQUENCE</scope>
    <source>
        <strain evidence="1">IBT 35675</strain>
    </source>
</reference>
<dbReference type="AlphaFoldDB" id="A0A9W9V1E8"/>
<keyword evidence="2" id="KW-1185">Reference proteome</keyword>
<dbReference type="EMBL" id="JAPZBR010000002">
    <property type="protein sequence ID" value="KAJ5362651.1"/>
    <property type="molecule type" value="Genomic_DNA"/>
</dbReference>
<reference evidence="1" key="1">
    <citation type="submission" date="2022-12" db="EMBL/GenBank/DDBJ databases">
        <authorList>
            <person name="Petersen C."/>
        </authorList>
    </citation>
    <scope>NUCLEOTIDE SEQUENCE</scope>
    <source>
        <strain evidence="1">IBT 35675</strain>
    </source>
</reference>
<comment type="caution">
    <text evidence="1">The sequence shown here is derived from an EMBL/GenBank/DDBJ whole genome shotgun (WGS) entry which is preliminary data.</text>
</comment>
<dbReference type="Proteomes" id="UP001148299">
    <property type="component" value="Unassembled WGS sequence"/>
</dbReference>
<organism evidence="1 2">
    <name type="scientific">Penicillium brevicompactum</name>
    <dbReference type="NCBI Taxonomy" id="5074"/>
    <lineage>
        <taxon>Eukaryota</taxon>
        <taxon>Fungi</taxon>
        <taxon>Dikarya</taxon>
        <taxon>Ascomycota</taxon>
        <taxon>Pezizomycotina</taxon>
        <taxon>Eurotiomycetes</taxon>
        <taxon>Eurotiomycetidae</taxon>
        <taxon>Eurotiales</taxon>
        <taxon>Aspergillaceae</taxon>
        <taxon>Penicillium</taxon>
    </lineage>
</organism>
<proteinExistence type="predicted"/>
<gene>
    <name evidence="1" type="ORF">N7541_003495</name>
</gene>
<accession>A0A9W9V1E8</accession>
<protein>
    <submittedName>
        <fullName evidence="1">Uncharacterized protein</fullName>
    </submittedName>
</protein>